<dbReference type="Proteomes" id="UP000507222">
    <property type="component" value="Unassembled WGS sequence"/>
</dbReference>
<sequence length="101" mass="11379">MTQKPKAGRGEVLERSRIANRRTTAKFSDADRDLLDRLLIAATASAAATSVPPRGPPQSLDQQRRPSSRAAEFRFWLARSLARSKTDPRRFFAFRIVAGFY</sequence>
<protein>
    <submittedName>
        <fullName evidence="2">Uncharacterized protein</fullName>
    </submittedName>
</protein>
<name>A0A6J5VHR6_PRUAR</name>
<dbReference type="AlphaFoldDB" id="A0A6J5VHR6"/>
<evidence type="ECO:0000256" key="1">
    <source>
        <dbReference type="SAM" id="MobiDB-lite"/>
    </source>
</evidence>
<accession>A0A6J5VHR6</accession>
<feature type="region of interest" description="Disordered" evidence="1">
    <location>
        <begin position="46"/>
        <end position="68"/>
    </location>
</feature>
<dbReference type="EMBL" id="CAEKDK010000007">
    <property type="protein sequence ID" value="CAB4287683.1"/>
    <property type="molecule type" value="Genomic_DNA"/>
</dbReference>
<reference evidence="2 3" key="1">
    <citation type="submission" date="2020-05" db="EMBL/GenBank/DDBJ databases">
        <authorList>
            <person name="Campoy J."/>
            <person name="Schneeberger K."/>
            <person name="Spophaly S."/>
        </authorList>
    </citation>
    <scope>NUCLEOTIDE SEQUENCE [LARGE SCALE GENOMIC DNA]</scope>
    <source>
        <strain evidence="2">PruArmRojPasFocal</strain>
    </source>
</reference>
<gene>
    <name evidence="2" type="ORF">CURHAP_LOCUS45696</name>
</gene>
<evidence type="ECO:0000313" key="3">
    <source>
        <dbReference type="Proteomes" id="UP000507222"/>
    </source>
</evidence>
<evidence type="ECO:0000313" key="2">
    <source>
        <dbReference type="EMBL" id="CAB4287683.1"/>
    </source>
</evidence>
<proteinExistence type="predicted"/>
<organism evidence="2 3">
    <name type="scientific">Prunus armeniaca</name>
    <name type="common">Apricot</name>
    <name type="synonym">Armeniaca vulgaris</name>
    <dbReference type="NCBI Taxonomy" id="36596"/>
    <lineage>
        <taxon>Eukaryota</taxon>
        <taxon>Viridiplantae</taxon>
        <taxon>Streptophyta</taxon>
        <taxon>Embryophyta</taxon>
        <taxon>Tracheophyta</taxon>
        <taxon>Spermatophyta</taxon>
        <taxon>Magnoliopsida</taxon>
        <taxon>eudicotyledons</taxon>
        <taxon>Gunneridae</taxon>
        <taxon>Pentapetalae</taxon>
        <taxon>rosids</taxon>
        <taxon>fabids</taxon>
        <taxon>Rosales</taxon>
        <taxon>Rosaceae</taxon>
        <taxon>Amygdaloideae</taxon>
        <taxon>Amygdaleae</taxon>
        <taxon>Prunus</taxon>
    </lineage>
</organism>